<dbReference type="InterPro" id="IPR003593">
    <property type="entry name" value="AAA+_ATPase"/>
</dbReference>
<dbReference type="OrthoDB" id="9760950at2"/>
<keyword evidence="1" id="KW-0547">Nucleotide-binding</keyword>
<dbReference type="PROSITE" id="PS50893">
    <property type="entry name" value="ABC_TRANSPORTER_2"/>
    <property type="match status" value="2"/>
</dbReference>
<dbReference type="RefSeq" id="WP_026746093.1">
    <property type="nucleotide sequence ID" value="NZ_AP019823.1"/>
</dbReference>
<feature type="domain" description="ABC transporter" evidence="4">
    <location>
        <begin position="4"/>
        <end position="213"/>
    </location>
</feature>
<evidence type="ECO:0000313" key="6">
    <source>
        <dbReference type="Proteomes" id="UP000321892"/>
    </source>
</evidence>
<sequence>MSTIKVENLTFSYYGYVKPVFENVSFSFDTSWKTGLIGRNGIGKSTLFKLLLNQETYQGKISKSTDFIKFPPNITDTSKSGIELFKELTSSEEEWRLFRELNLLNVDENLIHREFETLSKGEQAKILLAILFTNENGFLLIDEPTNHLDMDGRKIVSKYLKNKKGFLLISHDRDFLDGCINHIISINRNTIDVQSGNFTSWYENKMIKDQFEISQNERLKKDIKRLKKAAKQSKIWSDKIENTKNGVKVSGVKPDKGHIGHQSAKMMKKSKNLENRYSKAIKEKQNLLKDIEVKENLLLHSLHHHKETLISVNNLSLYYGEKQILSGVNFEIKQGDIAAIYGCNGCGKSTLIKILLGINHNYTGEVKLASNLKLSYIPQDTSDLIGNLNEYIQKQDIDETLFKTILRKLDFSIELFEMDMKNYSNGQKKKVLIAASLSKPAHLFIWDEPINYIDVISRIQIEEIIKKSTLTLILVEHDKRFVEDVANKIIQL</sequence>
<dbReference type="PANTHER" id="PTHR42855:SF2">
    <property type="entry name" value="DRUG RESISTANCE ABC TRANSPORTER,ATP-BINDING PROTEIN"/>
    <property type="match status" value="1"/>
</dbReference>
<dbReference type="InterPro" id="IPR051309">
    <property type="entry name" value="ABCF_ATPase"/>
</dbReference>
<dbReference type="Pfam" id="PF00005">
    <property type="entry name" value="ABC_tran"/>
    <property type="match status" value="2"/>
</dbReference>
<keyword evidence="2" id="KW-0067">ATP-binding</keyword>
<dbReference type="PROSITE" id="PS00211">
    <property type="entry name" value="ABC_TRANSPORTER_1"/>
    <property type="match status" value="1"/>
</dbReference>
<dbReference type="Gene3D" id="3.40.50.300">
    <property type="entry name" value="P-loop containing nucleotide triphosphate hydrolases"/>
    <property type="match status" value="2"/>
</dbReference>
<dbReference type="SMART" id="SM00382">
    <property type="entry name" value="AAA"/>
    <property type="match status" value="2"/>
</dbReference>
<evidence type="ECO:0000256" key="1">
    <source>
        <dbReference type="ARBA" id="ARBA00022741"/>
    </source>
</evidence>
<evidence type="ECO:0000259" key="4">
    <source>
        <dbReference type="PROSITE" id="PS50893"/>
    </source>
</evidence>
<keyword evidence="6" id="KW-1185">Reference proteome</keyword>
<dbReference type="AlphaFoldDB" id="A0A510JHU6"/>
<accession>A0A510JHU6</accession>
<proteinExistence type="predicted"/>
<evidence type="ECO:0000256" key="2">
    <source>
        <dbReference type="ARBA" id="ARBA00022840"/>
    </source>
</evidence>
<gene>
    <name evidence="5" type="ORF">JCM16775_1558</name>
</gene>
<name>A0A510JHU6_9FUSO</name>
<evidence type="ECO:0000313" key="5">
    <source>
        <dbReference type="EMBL" id="BBM38848.1"/>
    </source>
</evidence>
<dbReference type="SUPFAM" id="SSF52540">
    <property type="entry name" value="P-loop containing nucleoside triphosphate hydrolases"/>
    <property type="match status" value="2"/>
</dbReference>
<dbReference type="GO" id="GO:0016887">
    <property type="term" value="F:ATP hydrolysis activity"/>
    <property type="evidence" value="ECO:0007669"/>
    <property type="project" value="InterPro"/>
</dbReference>
<reference evidence="5 6" key="1">
    <citation type="submission" date="2019-07" db="EMBL/GenBank/DDBJ databases">
        <title>Complete Genome Sequence of Leptotrichia hofstadii Strain JCM16775.</title>
        <authorList>
            <person name="Watanabe S."/>
            <person name="Cui L."/>
        </authorList>
    </citation>
    <scope>NUCLEOTIDE SEQUENCE [LARGE SCALE GENOMIC DNA]</scope>
    <source>
        <strain evidence="5 6">JCM16775</strain>
    </source>
</reference>
<evidence type="ECO:0000256" key="3">
    <source>
        <dbReference type="SAM" id="MobiDB-lite"/>
    </source>
</evidence>
<protein>
    <submittedName>
        <fullName evidence="5">ABC transporter</fullName>
    </submittedName>
</protein>
<dbReference type="NCBIfam" id="NF000167">
    <property type="entry name" value="ABCF_Lsa_all"/>
    <property type="match status" value="1"/>
</dbReference>
<dbReference type="CDD" id="cd03221">
    <property type="entry name" value="ABCF_EF-3"/>
    <property type="match status" value="2"/>
</dbReference>
<dbReference type="InterPro" id="IPR003439">
    <property type="entry name" value="ABC_transporter-like_ATP-bd"/>
</dbReference>
<dbReference type="Proteomes" id="UP000321892">
    <property type="component" value="Chromosome"/>
</dbReference>
<dbReference type="PANTHER" id="PTHR42855">
    <property type="entry name" value="ABC TRANSPORTER ATP-BINDING SUBUNIT"/>
    <property type="match status" value="1"/>
</dbReference>
<dbReference type="GO" id="GO:0005524">
    <property type="term" value="F:ATP binding"/>
    <property type="evidence" value="ECO:0007669"/>
    <property type="project" value="UniProtKB-KW"/>
</dbReference>
<dbReference type="InterPro" id="IPR027417">
    <property type="entry name" value="P-loop_NTPase"/>
</dbReference>
<dbReference type="KEGG" id="lhf:JCM16775_1558"/>
<dbReference type="InterPro" id="IPR017871">
    <property type="entry name" value="ABC_transporter-like_CS"/>
</dbReference>
<dbReference type="NCBIfam" id="NF000355">
    <property type="entry name" value="ribo_prot_ABC_F"/>
    <property type="match status" value="1"/>
</dbReference>
<organism evidence="5 6">
    <name type="scientific">Leptotrichia hofstadii</name>
    <dbReference type="NCBI Taxonomy" id="157688"/>
    <lineage>
        <taxon>Bacteria</taxon>
        <taxon>Fusobacteriati</taxon>
        <taxon>Fusobacteriota</taxon>
        <taxon>Fusobacteriia</taxon>
        <taxon>Fusobacteriales</taxon>
        <taxon>Leptotrichiaceae</taxon>
        <taxon>Leptotrichia</taxon>
    </lineage>
</organism>
<dbReference type="EMBL" id="AP019823">
    <property type="protein sequence ID" value="BBM38848.1"/>
    <property type="molecule type" value="Genomic_DNA"/>
</dbReference>
<feature type="domain" description="ABC transporter" evidence="4">
    <location>
        <begin position="310"/>
        <end position="492"/>
    </location>
</feature>
<feature type="region of interest" description="Disordered" evidence="3">
    <location>
        <begin position="247"/>
        <end position="268"/>
    </location>
</feature>